<proteinExistence type="predicted"/>
<evidence type="ECO:0000256" key="1">
    <source>
        <dbReference type="SAM" id="SignalP"/>
    </source>
</evidence>
<reference evidence="2 3" key="2">
    <citation type="journal article" date="2009" name="PLoS ONE">
        <title>The photosynthetic apparatus and its regulation in the aerobic gammaproteobacterium Congregibacter litoralis gen. nov., sp. nov.</title>
        <authorList>
            <person name="Spring S."/>
            <person name="Lunsdorf H."/>
            <person name="Fuchs B.M."/>
            <person name="Tindall B.J."/>
        </authorList>
    </citation>
    <scope>NUCLEOTIDE SEQUENCE [LARGE SCALE GENOMIC DNA]</scope>
    <source>
        <strain evidence="2">KT71</strain>
    </source>
</reference>
<dbReference type="SUPFAM" id="SSF103515">
    <property type="entry name" value="Autotransporter"/>
    <property type="match status" value="1"/>
</dbReference>
<feature type="chain" id="PRO_5002665212" evidence="1">
    <location>
        <begin position="30"/>
        <end position="254"/>
    </location>
</feature>
<reference evidence="2 3" key="1">
    <citation type="journal article" date="2007" name="Proc. Natl. Acad. Sci. U.S.A.">
        <title>Characterization of a marine gammaproteobacterium capable of aerobic anoxygenic photosynthesis.</title>
        <authorList>
            <person name="Fuchs B.M."/>
            <person name="Spring S."/>
            <person name="Teeling H."/>
            <person name="Quast C."/>
            <person name="Wulf J."/>
            <person name="Schattenhofer M."/>
            <person name="Yan S."/>
            <person name="Ferriera S."/>
            <person name="Johnson J."/>
            <person name="Glockner F.O."/>
            <person name="Amann R."/>
        </authorList>
    </citation>
    <scope>NUCLEOTIDE SEQUENCE [LARGE SCALE GENOMIC DNA]</scope>
    <source>
        <strain evidence="2">KT71</strain>
    </source>
</reference>
<dbReference type="GO" id="GO:0005507">
    <property type="term" value="F:copper ion binding"/>
    <property type="evidence" value="ECO:0007669"/>
    <property type="project" value="InterPro"/>
</dbReference>
<dbReference type="RefSeq" id="WP_023659539.1">
    <property type="nucleotide sequence ID" value="NZ_CM002299.1"/>
</dbReference>
<keyword evidence="3" id="KW-1185">Reference proteome</keyword>
<dbReference type="InterPro" id="IPR007939">
    <property type="entry name" value="Cu-R_B_prcur"/>
</dbReference>
<dbReference type="EMBL" id="AAOA02000001">
    <property type="protein sequence ID" value="EAQ99170.2"/>
    <property type="molecule type" value="Genomic_DNA"/>
</dbReference>
<evidence type="ECO:0000313" key="2">
    <source>
        <dbReference type="EMBL" id="EAQ99170.2"/>
    </source>
</evidence>
<keyword evidence="1" id="KW-0732">Signal</keyword>
<dbReference type="Pfam" id="PF05275">
    <property type="entry name" value="CopB"/>
    <property type="match status" value="1"/>
</dbReference>
<gene>
    <name evidence="2" type="ORF">KT71_15911</name>
</gene>
<evidence type="ECO:0000313" key="3">
    <source>
        <dbReference type="Proteomes" id="UP000019205"/>
    </source>
</evidence>
<sequence>MDRQQCVAWSLVHVIATGILISLSPMAFAEEPGWPEPVEDNPKAGMFLVDQFEYRDNEGADTLRWDTQGWYGTGFNKLWVKFEGDDETSSSAGELELQALYSRMIAPFWDLQVGLRHDRVYGPGLDQDRSFAVLGVQGLAPYRFEVEPALFVSNDGDVSARLVATYDLLFSQRLILQPRFETNIAANNAPAFGVGSGLNDVQLGVRLRYEFRREFAPYVGVSWKRQYGNTADMTRAEGGDIDNLAVVAGVRFWF</sequence>
<comment type="caution">
    <text evidence="2">The sequence shown here is derived from an EMBL/GenBank/DDBJ whole genome shotgun (WGS) entry which is preliminary data.</text>
</comment>
<organism evidence="2 3">
    <name type="scientific">Congregibacter litoralis KT71</name>
    <dbReference type="NCBI Taxonomy" id="314285"/>
    <lineage>
        <taxon>Bacteria</taxon>
        <taxon>Pseudomonadati</taxon>
        <taxon>Pseudomonadota</taxon>
        <taxon>Gammaproteobacteria</taxon>
        <taxon>Cellvibrionales</taxon>
        <taxon>Halieaceae</taxon>
        <taxon>Congregibacter</taxon>
    </lineage>
</organism>
<protein>
    <submittedName>
        <fullName evidence="2">Uncharacterized protein involved in copper resistance</fullName>
    </submittedName>
</protein>
<dbReference type="GO" id="GO:0009279">
    <property type="term" value="C:cell outer membrane"/>
    <property type="evidence" value="ECO:0007669"/>
    <property type="project" value="InterPro"/>
</dbReference>
<dbReference type="STRING" id="314285.KT71_15911"/>
<dbReference type="HOGENOM" id="CLU_042913_1_0_6"/>
<dbReference type="eggNOG" id="COG3667">
    <property type="taxonomic scope" value="Bacteria"/>
</dbReference>
<feature type="signal peptide" evidence="1">
    <location>
        <begin position="1"/>
        <end position="29"/>
    </location>
</feature>
<dbReference type="Proteomes" id="UP000019205">
    <property type="component" value="Chromosome"/>
</dbReference>
<accession>A4A397</accession>
<dbReference type="OrthoDB" id="9778934at2"/>
<name>A4A397_9GAMM</name>
<dbReference type="InterPro" id="IPR036709">
    <property type="entry name" value="Autotransporte_beta_dom_sf"/>
</dbReference>
<dbReference type="AlphaFoldDB" id="A4A397"/>
<dbReference type="GO" id="GO:0006878">
    <property type="term" value="P:intracellular copper ion homeostasis"/>
    <property type="evidence" value="ECO:0007669"/>
    <property type="project" value="InterPro"/>
</dbReference>